<proteinExistence type="predicted"/>
<feature type="compositionally biased region" description="Basic and acidic residues" evidence="1">
    <location>
        <begin position="79"/>
        <end position="95"/>
    </location>
</feature>
<evidence type="ECO:0000313" key="2">
    <source>
        <dbReference type="EMBL" id="KAF7280636.1"/>
    </source>
</evidence>
<sequence>MPNWNSEITSHRRTIPRQSKRKKKRKQRNPNLTRGVIGSTVTRASLSPNQKMLISLLSPGQHGEILWRSEKKNGKRERRVKEIDARRTQEKENNS</sequence>
<accession>A0A834MFV9</accession>
<feature type="region of interest" description="Disordered" evidence="1">
    <location>
        <begin position="67"/>
        <end position="95"/>
    </location>
</feature>
<dbReference type="AlphaFoldDB" id="A0A834MFV9"/>
<keyword evidence="3" id="KW-1185">Reference proteome</keyword>
<protein>
    <submittedName>
        <fullName evidence="2">Uncharacterized protein</fullName>
    </submittedName>
</protein>
<reference evidence="2" key="1">
    <citation type="submission" date="2020-08" db="EMBL/GenBank/DDBJ databases">
        <title>Genome sequencing and assembly of the red palm weevil Rhynchophorus ferrugineus.</title>
        <authorList>
            <person name="Dias G.B."/>
            <person name="Bergman C.M."/>
            <person name="Manee M."/>
        </authorList>
    </citation>
    <scope>NUCLEOTIDE SEQUENCE</scope>
    <source>
        <strain evidence="2">AA-2017</strain>
        <tissue evidence="2">Whole larva</tissue>
    </source>
</reference>
<comment type="caution">
    <text evidence="2">The sequence shown here is derived from an EMBL/GenBank/DDBJ whole genome shotgun (WGS) entry which is preliminary data.</text>
</comment>
<feature type="region of interest" description="Disordered" evidence="1">
    <location>
        <begin position="1"/>
        <end position="44"/>
    </location>
</feature>
<name>A0A834MFV9_RHYFE</name>
<feature type="compositionally biased region" description="Basic residues" evidence="1">
    <location>
        <begin position="11"/>
        <end position="28"/>
    </location>
</feature>
<dbReference type="EMBL" id="JAACXV010000278">
    <property type="protein sequence ID" value="KAF7280636.1"/>
    <property type="molecule type" value="Genomic_DNA"/>
</dbReference>
<evidence type="ECO:0000313" key="3">
    <source>
        <dbReference type="Proteomes" id="UP000625711"/>
    </source>
</evidence>
<dbReference type="Proteomes" id="UP000625711">
    <property type="component" value="Unassembled WGS sequence"/>
</dbReference>
<evidence type="ECO:0000256" key="1">
    <source>
        <dbReference type="SAM" id="MobiDB-lite"/>
    </source>
</evidence>
<gene>
    <name evidence="2" type="ORF">GWI33_005605</name>
</gene>
<organism evidence="2 3">
    <name type="scientific">Rhynchophorus ferrugineus</name>
    <name type="common">Red palm weevil</name>
    <name type="synonym">Curculio ferrugineus</name>
    <dbReference type="NCBI Taxonomy" id="354439"/>
    <lineage>
        <taxon>Eukaryota</taxon>
        <taxon>Metazoa</taxon>
        <taxon>Ecdysozoa</taxon>
        <taxon>Arthropoda</taxon>
        <taxon>Hexapoda</taxon>
        <taxon>Insecta</taxon>
        <taxon>Pterygota</taxon>
        <taxon>Neoptera</taxon>
        <taxon>Endopterygota</taxon>
        <taxon>Coleoptera</taxon>
        <taxon>Polyphaga</taxon>
        <taxon>Cucujiformia</taxon>
        <taxon>Curculionidae</taxon>
        <taxon>Dryophthorinae</taxon>
        <taxon>Rhynchophorus</taxon>
    </lineage>
</organism>